<dbReference type="RefSeq" id="WP_141481051.1">
    <property type="nucleotide sequence ID" value="NZ_VICD02000024.1"/>
</dbReference>
<evidence type="ECO:0000313" key="1">
    <source>
        <dbReference type="EMBL" id="KAB8198404.1"/>
    </source>
</evidence>
<protein>
    <submittedName>
        <fullName evidence="1">EexN family lipoprotein</fullName>
    </submittedName>
</protein>
<organism evidence="1 2">
    <name type="scientific">Marilutibacter maris</name>
    <dbReference type="NCBI Taxonomy" id="1605891"/>
    <lineage>
        <taxon>Bacteria</taxon>
        <taxon>Pseudomonadati</taxon>
        <taxon>Pseudomonadota</taxon>
        <taxon>Gammaproteobacteria</taxon>
        <taxon>Lysobacterales</taxon>
        <taxon>Lysobacteraceae</taxon>
        <taxon>Marilutibacter</taxon>
    </lineage>
</organism>
<dbReference type="Proteomes" id="UP000320431">
    <property type="component" value="Unassembled WGS sequence"/>
</dbReference>
<dbReference type="InterPro" id="IPR047937">
    <property type="entry name" value="Eex_IncN-like"/>
</dbReference>
<name>A0A508B3Q6_9GAMM</name>
<reference evidence="1 2" key="1">
    <citation type="submission" date="2019-10" db="EMBL/GenBank/DDBJ databases">
        <title>Lysobacter alkalisoli sp. nov., isolated from saline-alkaline soil.</title>
        <authorList>
            <person name="Sun J.-Q."/>
        </authorList>
    </citation>
    <scope>NUCLEOTIDE SEQUENCE [LARGE SCALE GENOMIC DNA]</scope>
    <source>
        <strain evidence="1 2">KCTC 42381</strain>
    </source>
</reference>
<sequence length="84" mass="8805">MHKAIIVVGLVLAVAACSDGEPARSVEWFKAHAEERAVTLTACRNNAGETGVSPNCINAQAAENALANTRRGYSPLPSPITTED</sequence>
<dbReference type="AlphaFoldDB" id="A0A508B3Q6"/>
<proteinExistence type="predicted"/>
<accession>A0A508B3Q6</accession>
<dbReference type="PROSITE" id="PS51257">
    <property type="entry name" value="PROKAR_LIPOPROTEIN"/>
    <property type="match status" value="1"/>
</dbReference>
<gene>
    <name evidence="1" type="ORF">FKV24_002270</name>
</gene>
<dbReference type="EMBL" id="VICD02000024">
    <property type="protein sequence ID" value="KAB8198404.1"/>
    <property type="molecule type" value="Genomic_DNA"/>
</dbReference>
<keyword evidence="1" id="KW-0449">Lipoprotein</keyword>
<evidence type="ECO:0000313" key="2">
    <source>
        <dbReference type="Proteomes" id="UP000320431"/>
    </source>
</evidence>
<comment type="caution">
    <text evidence="1">The sequence shown here is derived from an EMBL/GenBank/DDBJ whole genome shotgun (WGS) entry which is preliminary data.</text>
</comment>
<dbReference type="NCBIfam" id="NF033894">
    <property type="entry name" value="Eex_IncN"/>
    <property type="match status" value="1"/>
</dbReference>